<keyword evidence="2" id="KW-1185">Reference proteome</keyword>
<dbReference type="Proteomes" id="UP000618986">
    <property type="component" value="Unassembled WGS sequence"/>
</dbReference>
<sequence>MTYDGNHGVVIQCSCSGPAAAGPNATADQVDHMGEASLREILEQLRTTRQWVEENRSQLVEPELALEEVDDIVDLIQQERPDRKRVMVKMDRLVNRLSAVGGIAGNAWGLSQLVNQFAR</sequence>
<protein>
    <submittedName>
        <fullName evidence="1">Uncharacterized protein</fullName>
    </submittedName>
</protein>
<reference evidence="1 2" key="1">
    <citation type="submission" date="2020-08" db="EMBL/GenBank/DDBJ databases">
        <title>Sequencing the genomes of 1000 actinobacteria strains.</title>
        <authorList>
            <person name="Klenk H.-P."/>
        </authorList>
    </citation>
    <scope>NUCLEOTIDE SEQUENCE [LARGE SCALE GENOMIC DNA]</scope>
    <source>
        <strain evidence="1 2">DSM 43036</strain>
    </source>
</reference>
<evidence type="ECO:0000313" key="2">
    <source>
        <dbReference type="Proteomes" id="UP000618986"/>
    </source>
</evidence>
<proteinExistence type="predicted"/>
<organism evidence="1 2">
    <name type="scientific">Micromonospora echinospora</name>
    <name type="common">Micromonospora purpurea</name>
    <dbReference type="NCBI Taxonomy" id="1877"/>
    <lineage>
        <taxon>Bacteria</taxon>
        <taxon>Bacillati</taxon>
        <taxon>Actinomycetota</taxon>
        <taxon>Actinomycetes</taxon>
        <taxon>Micromonosporales</taxon>
        <taxon>Micromonosporaceae</taxon>
        <taxon>Micromonospora</taxon>
    </lineage>
</organism>
<name>A0ABR6MKT3_MICEC</name>
<dbReference type="RefSeq" id="WP_184686945.1">
    <property type="nucleotide sequence ID" value="NZ_JACHJC010000001.1"/>
</dbReference>
<accession>A0ABR6MKT3</accession>
<gene>
    <name evidence="1" type="ORF">FHU28_005134</name>
</gene>
<comment type="caution">
    <text evidence="1">The sequence shown here is derived from an EMBL/GenBank/DDBJ whole genome shotgun (WGS) entry which is preliminary data.</text>
</comment>
<dbReference type="EMBL" id="JACHJC010000001">
    <property type="protein sequence ID" value="MBB5115295.1"/>
    <property type="molecule type" value="Genomic_DNA"/>
</dbReference>
<evidence type="ECO:0000313" key="1">
    <source>
        <dbReference type="EMBL" id="MBB5115295.1"/>
    </source>
</evidence>
<dbReference type="GeneID" id="300295659"/>